<evidence type="ECO:0000313" key="2">
    <source>
        <dbReference type="Proteomes" id="UP000665944"/>
    </source>
</evidence>
<dbReference type="AlphaFoldDB" id="A0A8X8GKD8"/>
<comment type="caution">
    <text evidence="1">The sequence shown here is derived from an EMBL/GenBank/DDBJ whole genome shotgun (WGS) entry which is preliminary data.</text>
</comment>
<proteinExistence type="predicted"/>
<sequence length="138" mass="16756">MFERIKEPIMFAKQNEEWVVVLDEPENRKLFEEKYSNNNDEWKIYFKPHDEFYKSLEIEMEKAEQEVQAAREKEIKNPDINEDIKRINSKESLVDYLLEEYYRSSEIIIDEFSTDAEVSEAKLKANYNELLKLKDKYI</sequence>
<dbReference type="Proteomes" id="UP000665944">
    <property type="component" value="Unassembled WGS sequence"/>
</dbReference>
<protein>
    <submittedName>
        <fullName evidence="1">Uncharacterized protein</fullName>
    </submittedName>
</protein>
<name>A0A8X8GKD8_STAHO</name>
<keyword evidence="2" id="KW-1185">Reference proteome</keyword>
<dbReference type="RefSeq" id="WP_209244483.1">
    <property type="nucleotide sequence ID" value="NZ_JAGHKT020000019.1"/>
</dbReference>
<reference evidence="1 2" key="1">
    <citation type="submission" date="2022-06" db="EMBL/GenBank/DDBJ databases">
        <title>Staphylococcus hominis ShoR14 genome sequence.</title>
        <authorList>
            <person name="Yeo C.C."/>
            <person name="Chew C.H."/>
            <person name="Che Hamzah A.M."/>
            <person name="Al-Trad E.I."/>
        </authorList>
    </citation>
    <scope>NUCLEOTIDE SEQUENCE [LARGE SCALE GENOMIC DNA]</scope>
    <source>
        <strain evidence="1 2">ShoR14</strain>
    </source>
</reference>
<gene>
    <name evidence="1" type="ORF">J7T32_010345</name>
</gene>
<dbReference type="EMBL" id="JAGHKT020000019">
    <property type="protein sequence ID" value="MCM5673138.1"/>
    <property type="molecule type" value="Genomic_DNA"/>
</dbReference>
<accession>A0A8X8GKD8</accession>
<organism evidence="1 2">
    <name type="scientific">Staphylococcus hominis</name>
    <dbReference type="NCBI Taxonomy" id="1290"/>
    <lineage>
        <taxon>Bacteria</taxon>
        <taxon>Bacillati</taxon>
        <taxon>Bacillota</taxon>
        <taxon>Bacilli</taxon>
        <taxon>Bacillales</taxon>
        <taxon>Staphylococcaceae</taxon>
        <taxon>Staphylococcus</taxon>
    </lineage>
</organism>
<evidence type="ECO:0000313" key="1">
    <source>
        <dbReference type="EMBL" id="MCM5673138.1"/>
    </source>
</evidence>